<feature type="domain" description="CheB-type methylesterase" evidence="9">
    <location>
        <begin position="155"/>
        <end position="347"/>
    </location>
</feature>
<evidence type="ECO:0000256" key="6">
    <source>
        <dbReference type="PROSITE-ProRule" id="PRU00050"/>
    </source>
</evidence>
<sequence>MPIRVLIVDDSATARAVLREILEADRDIEVVGVAPDAYVARDKIIQLRPDVICLDVEMPRMDGISFLRKLMKFMPTPVVMVSSLTQEGARTTLDALEAGAVDYVPKPHSNIYDGADEIRAELIEKVKSAARANVKAQHEKALTRPVPKLSSMALSETTQKVIAMGASTGGTEALKQVLSALPIDCPGIVIVQHMPKDFTKLFAERLNTVCGIEVREAKNGDQVGRGLALLCPGDFHMVLRRSGAFYYVEIGSGHKVSGHRPSVDVLFNSVAKTAGRNAVGVIMTGMGGDGAKGILHMREEGARTIAQDEKSCVVFGMPKVAIDKGGIDVVTPLSDIPSEVLKAVEHISK</sequence>
<feature type="active site" evidence="5 6">
    <location>
        <position position="193"/>
    </location>
</feature>
<reference evidence="10 11" key="1">
    <citation type="submission" date="2010-12" db="EMBL/GenBank/DDBJ databases">
        <title>Complete sequence of Desulfurispirillum indicum S5.</title>
        <authorList>
            <consortium name="US DOE Joint Genome Institute"/>
            <person name="Lucas S."/>
            <person name="Copeland A."/>
            <person name="Lapidus A."/>
            <person name="Cheng J.-F."/>
            <person name="Goodwin L."/>
            <person name="Pitluck S."/>
            <person name="Chertkov O."/>
            <person name="Held B."/>
            <person name="Detter J.C."/>
            <person name="Han C."/>
            <person name="Tapia R."/>
            <person name="Land M."/>
            <person name="Hauser L."/>
            <person name="Kyrpides N."/>
            <person name="Ivanova N."/>
            <person name="Mikhailova N."/>
            <person name="Haggblom M."/>
            <person name="Rauschenbach I."/>
            <person name="Bini E."/>
            <person name="Woyke T."/>
        </authorList>
    </citation>
    <scope>NUCLEOTIDE SEQUENCE [LARGE SCALE GENOMIC DNA]</scope>
    <source>
        <strain evidence="11">ATCC BAA-1389 / DSM 22839 / S5</strain>
    </source>
</reference>
<dbReference type="SMART" id="SM00448">
    <property type="entry name" value="REC"/>
    <property type="match status" value="1"/>
</dbReference>
<dbReference type="PROSITE" id="PS50110">
    <property type="entry name" value="RESPONSE_REGULATORY"/>
    <property type="match status" value="1"/>
</dbReference>
<evidence type="ECO:0000256" key="7">
    <source>
        <dbReference type="PROSITE-ProRule" id="PRU00169"/>
    </source>
</evidence>
<dbReference type="HOGENOM" id="CLU_000445_51_0_0"/>
<keyword evidence="2 5" id="KW-0145">Chemotaxis</keyword>
<dbReference type="NCBIfam" id="NF001965">
    <property type="entry name" value="PRK00742.1"/>
    <property type="match status" value="1"/>
</dbReference>
<dbReference type="GO" id="GO:0000156">
    <property type="term" value="F:phosphorelay response regulator activity"/>
    <property type="evidence" value="ECO:0007669"/>
    <property type="project" value="InterPro"/>
</dbReference>
<dbReference type="SUPFAM" id="SSF52738">
    <property type="entry name" value="Methylesterase CheB, C-terminal domain"/>
    <property type="match status" value="1"/>
</dbReference>
<proteinExistence type="inferred from homology"/>
<dbReference type="GO" id="GO:0008984">
    <property type="term" value="F:protein-glutamate methylesterase activity"/>
    <property type="evidence" value="ECO:0007669"/>
    <property type="project" value="UniProtKB-UniRule"/>
</dbReference>
<dbReference type="EMBL" id="CP002432">
    <property type="protein sequence ID" value="ADU65983.1"/>
    <property type="molecule type" value="Genomic_DNA"/>
</dbReference>
<dbReference type="PANTHER" id="PTHR42872:SF6">
    <property type="entry name" value="PROTEIN-GLUTAMATE METHYLESTERASE_PROTEIN-GLUTAMINE GLUTAMINASE"/>
    <property type="match status" value="1"/>
</dbReference>
<keyword evidence="3 5" id="KW-0378">Hydrolase</keyword>
<dbReference type="HAMAP" id="MF_00099">
    <property type="entry name" value="CheB_chemtxs"/>
    <property type="match status" value="1"/>
</dbReference>
<dbReference type="GO" id="GO:0006935">
    <property type="term" value="P:chemotaxis"/>
    <property type="evidence" value="ECO:0007669"/>
    <property type="project" value="UniProtKB-UniRule"/>
</dbReference>
<dbReference type="GO" id="GO:0050568">
    <property type="term" value="F:protein-glutamine glutaminase activity"/>
    <property type="evidence" value="ECO:0007669"/>
    <property type="project" value="UniProtKB-UniRule"/>
</dbReference>
<keyword evidence="5 7" id="KW-0597">Phosphoprotein</keyword>
<dbReference type="Pfam" id="PF00072">
    <property type="entry name" value="Response_reg"/>
    <property type="match status" value="1"/>
</dbReference>
<dbReference type="SUPFAM" id="SSF52172">
    <property type="entry name" value="CheY-like"/>
    <property type="match status" value="1"/>
</dbReference>
<feature type="active site" evidence="5 6">
    <location>
        <position position="167"/>
    </location>
</feature>
<dbReference type="RefSeq" id="WP_013505864.1">
    <property type="nucleotide sequence ID" value="NC_014836.1"/>
</dbReference>
<dbReference type="KEGG" id="din:Selin_1248"/>
<dbReference type="eggNOG" id="COG2201">
    <property type="taxonomic scope" value="Bacteria"/>
</dbReference>
<organism evidence="10 11">
    <name type="scientific">Desulfurispirillum indicum (strain ATCC BAA-1389 / DSM 22839 / S5)</name>
    <dbReference type="NCBI Taxonomy" id="653733"/>
    <lineage>
        <taxon>Bacteria</taxon>
        <taxon>Pseudomonadati</taxon>
        <taxon>Chrysiogenota</taxon>
        <taxon>Chrysiogenia</taxon>
        <taxon>Chrysiogenales</taxon>
        <taxon>Chrysiogenaceae</taxon>
        <taxon>Desulfurispirillum</taxon>
    </lineage>
</organism>
<dbReference type="InterPro" id="IPR000673">
    <property type="entry name" value="Sig_transdc_resp-reg_Me-estase"/>
</dbReference>
<evidence type="ECO:0000256" key="1">
    <source>
        <dbReference type="ARBA" id="ARBA00022490"/>
    </source>
</evidence>
<dbReference type="InParanoid" id="E6W507"/>
<evidence type="ECO:0000256" key="2">
    <source>
        <dbReference type="ARBA" id="ARBA00022500"/>
    </source>
</evidence>
<comment type="subcellular location">
    <subcellularLocation>
        <location evidence="5">Cytoplasm</location>
    </subcellularLocation>
</comment>
<dbReference type="InterPro" id="IPR035909">
    <property type="entry name" value="CheB_C"/>
</dbReference>
<evidence type="ECO:0000259" key="9">
    <source>
        <dbReference type="PROSITE" id="PS50122"/>
    </source>
</evidence>
<evidence type="ECO:0000256" key="3">
    <source>
        <dbReference type="ARBA" id="ARBA00022801"/>
    </source>
</evidence>
<dbReference type="PROSITE" id="PS50122">
    <property type="entry name" value="CHEB"/>
    <property type="match status" value="1"/>
</dbReference>
<dbReference type="AlphaFoldDB" id="E6W507"/>
<evidence type="ECO:0000256" key="5">
    <source>
        <dbReference type="HAMAP-Rule" id="MF_00099"/>
    </source>
</evidence>
<dbReference type="Gene3D" id="3.40.50.2300">
    <property type="match status" value="1"/>
</dbReference>
<dbReference type="GO" id="GO:0005737">
    <property type="term" value="C:cytoplasm"/>
    <property type="evidence" value="ECO:0007669"/>
    <property type="project" value="UniProtKB-SubCell"/>
</dbReference>
<dbReference type="OrthoDB" id="9793421at2"/>
<feature type="active site" evidence="5 6">
    <location>
        <position position="289"/>
    </location>
</feature>
<comment type="domain">
    <text evidence="5">Contains a C-terminal catalytic domain, and an N-terminal region which modulates catalytic activity.</text>
</comment>
<dbReference type="STRING" id="653733.Selin_1248"/>
<dbReference type="InterPro" id="IPR008248">
    <property type="entry name" value="CheB-like"/>
</dbReference>
<evidence type="ECO:0000313" key="10">
    <source>
        <dbReference type="EMBL" id="ADU65983.1"/>
    </source>
</evidence>
<dbReference type="CDD" id="cd16432">
    <property type="entry name" value="CheB_Rec"/>
    <property type="match status" value="1"/>
</dbReference>
<comment type="catalytic activity">
    <reaction evidence="4 5">
        <text>[protein]-L-glutamate 5-O-methyl ester + H2O = L-glutamyl-[protein] + methanol + H(+)</text>
        <dbReference type="Rhea" id="RHEA:23236"/>
        <dbReference type="Rhea" id="RHEA-COMP:10208"/>
        <dbReference type="Rhea" id="RHEA-COMP:10311"/>
        <dbReference type="ChEBI" id="CHEBI:15377"/>
        <dbReference type="ChEBI" id="CHEBI:15378"/>
        <dbReference type="ChEBI" id="CHEBI:17790"/>
        <dbReference type="ChEBI" id="CHEBI:29973"/>
        <dbReference type="ChEBI" id="CHEBI:82795"/>
        <dbReference type="EC" id="3.1.1.61"/>
    </reaction>
</comment>
<evidence type="ECO:0000256" key="4">
    <source>
        <dbReference type="ARBA" id="ARBA00048267"/>
    </source>
</evidence>
<dbReference type="Gene3D" id="3.40.50.180">
    <property type="entry name" value="Methylesterase CheB, C-terminal domain"/>
    <property type="match status" value="1"/>
</dbReference>
<dbReference type="PANTHER" id="PTHR42872">
    <property type="entry name" value="PROTEIN-GLUTAMATE METHYLESTERASE/PROTEIN-GLUTAMINE GLUTAMINASE"/>
    <property type="match status" value="1"/>
</dbReference>
<dbReference type="PIRSF" id="PIRSF000876">
    <property type="entry name" value="RR_chemtxs_CheB"/>
    <property type="match status" value="1"/>
</dbReference>
<name>E6W507_DESIS</name>
<comment type="catalytic activity">
    <reaction evidence="5">
        <text>L-glutaminyl-[protein] + H2O = L-glutamyl-[protein] + NH4(+)</text>
        <dbReference type="Rhea" id="RHEA:16441"/>
        <dbReference type="Rhea" id="RHEA-COMP:10207"/>
        <dbReference type="Rhea" id="RHEA-COMP:10208"/>
        <dbReference type="ChEBI" id="CHEBI:15377"/>
        <dbReference type="ChEBI" id="CHEBI:28938"/>
        <dbReference type="ChEBI" id="CHEBI:29973"/>
        <dbReference type="ChEBI" id="CHEBI:30011"/>
        <dbReference type="EC" id="3.5.1.44"/>
    </reaction>
</comment>
<evidence type="ECO:0000259" key="8">
    <source>
        <dbReference type="PROSITE" id="PS50110"/>
    </source>
</evidence>
<accession>E6W507</accession>
<dbReference type="InterPro" id="IPR011006">
    <property type="entry name" value="CheY-like_superfamily"/>
</dbReference>
<gene>
    <name evidence="5" type="primary">cheB</name>
    <name evidence="10" type="ordered locus">Selin_1248</name>
</gene>
<keyword evidence="1 5" id="KW-0963">Cytoplasm</keyword>
<comment type="function">
    <text evidence="5">Involved in chemotaxis. Part of a chemotaxis signal transduction system that modulates chemotaxis in response to various stimuli. Catalyzes the demethylation of specific methylglutamate residues introduced into the chemoreceptors (methyl-accepting chemotaxis proteins or MCP) by CheR. Also mediates the irreversible deamidation of specific glutamine residues to glutamic acid.</text>
</comment>
<dbReference type="EC" id="3.5.1.44" evidence="5"/>
<dbReference type="EC" id="3.1.1.61" evidence="5"/>
<dbReference type="Proteomes" id="UP000002572">
    <property type="component" value="Chromosome"/>
</dbReference>
<dbReference type="NCBIfam" id="NF009206">
    <property type="entry name" value="PRK12555.1"/>
    <property type="match status" value="1"/>
</dbReference>
<dbReference type="Pfam" id="PF01339">
    <property type="entry name" value="CheB_methylest"/>
    <property type="match status" value="1"/>
</dbReference>
<dbReference type="FunCoup" id="E6W507">
    <property type="interactions" value="297"/>
</dbReference>
<keyword evidence="11" id="KW-1185">Reference proteome</keyword>
<feature type="modified residue" description="4-aspartylphosphate" evidence="5 7">
    <location>
        <position position="55"/>
    </location>
</feature>
<feature type="domain" description="Response regulatory" evidence="8">
    <location>
        <begin position="4"/>
        <end position="121"/>
    </location>
</feature>
<comment type="similarity">
    <text evidence="5">Belongs to the CheB family.</text>
</comment>
<protein>
    <recommendedName>
        <fullName evidence="5">Protein-glutamate methylesterase/protein-glutamine glutaminase</fullName>
        <ecNumber evidence="5">3.1.1.61</ecNumber>
        <ecNumber evidence="5">3.5.1.44</ecNumber>
    </recommendedName>
</protein>
<comment type="PTM">
    <text evidence="5">Phosphorylated by CheA. Phosphorylation of the N-terminal regulatory domain activates the methylesterase activity.</text>
</comment>
<dbReference type="InterPro" id="IPR001789">
    <property type="entry name" value="Sig_transdc_resp-reg_receiver"/>
</dbReference>
<evidence type="ECO:0000313" key="11">
    <source>
        <dbReference type="Proteomes" id="UP000002572"/>
    </source>
</evidence>
<dbReference type="CDD" id="cd17541">
    <property type="entry name" value="REC_CheB-like"/>
    <property type="match status" value="1"/>
</dbReference>